<protein>
    <recommendedName>
        <fullName evidence="3">Glucose-methanol-choline oxidoreductase N-terminal domain-containing protein</fullName>
    </recommendedName>
</protein>
<dbReference type="EMBL" id="KL648556">
    <property type="protein sequence ID" value="KEY68843.1"/>
    <property type="molecule type" value="Genomic_DNA"/>
</dbReference>
<dbReference type="AlphaFoldDB" id="A0A084AU64"/>
<keyword evidence="2" id="KW-0285">Flavoprotein</keyword>
<keyword evidence="5" id="KW-1185">Reference proteome</keyword>
<dbReference type="PANTHER" id="PTHR11552:SF210">
    <property type="entry name" value="GLUCOSE-METHANOL-CHOLINE OXIDOREDUCTASE N-TERMINAL DOMAIN-CONTAINING PROTEIN-RELATED"/>
    <property type="match status" value="1"/>
</dbReference>
<dbReference type="Proteomes" id="UP000028045">
    <property type="component" value="Unassembled WGS sequence"/>
</dbReference>
<comment type="similarity">
    <text evidence="1">Belongs to the GMC oxidoreductase family.</text>
</comment>
<keyword evidence="2" id="KW-0274">FAD</keyword>
<sequence length="460" mass="49947">MATHTESPDYIVVGGGTSSLVTASRLSEDPAYQTVTQPGLGGRSISEPQGKVLGGSSATNCQAFIDPSQAGIDAWAKLGNPSCIWETLAPAYKKLHTLIPPADQATLGHLGIDWIDCKYRGVSRSVEVSFPSVIQNPLCKGRINAFVNLDKATTTVITGARLHRLLLAQNASGEFKATGVEASVEDSKTQTYSSSREIIVAAGAFNSPKILELSGIRDKRLFEVVDGINTGYPLMRQEPEALSLAQKLYIEHRAGSFTVGGTRSHAFMPIPDAALTKLLGLPVPENFQAEILRESISDNQRNYEKVVRSILKDPNEASAAWFLFLAQANLHEGSKSFIGTNFLPQNFASIGCSRSRPLSRVSTHVSSADVTADPIIDPQYFSHLAGLEIMARHSQALEGLRQSKALAHYFKPEGVRNHKVAHKIGSRDGAKKYILVTATTTIPYLRYCSHAAQRECRSSW</sequence>
<dbReference type="GO" id="GO:0016614">
    <property type="term" value="F:oxidoreductase activity, acting on CH-OH group of donors"/>
    <property type="evidence" value="ECO:0007669"/>
    <property type="project" value="InterPro"/>
</dbReference>
<feature type="binding site" evidence="2">
    <location>
        <position position="52"/>
    </location>
    <ligand>
        <name>FAD</name>
        <dbReference type="ChEBI" id="CHEBI:57692"/>
    </ligand>
</feature>
<dbReference type="SUPFAM" id="SSF51905">
    <property type="entry name" value="FAD/NAD(P)-binding domain"/>
    <property type="match status" value="1"/>
</dbReference>
<comment type="cofactor">
    <cofactor evidence="2">
        <name>FAD</name>
        <dbReference type="ChEBI" id="CHEBI:57692"/>
    </cofactor>
</comment>
<proteinExistence type="inferred from homology"/>
<feature type="domain" description="Glucose-methanol-choline oxidoreductase N-terminal" evidence="3">
    <location>
        <begin position="153"/>
        <end position="220"/>
    </location>
</feature>
<evidence type="ECO:0000259" key="3">
    <source>
        <dbReference type="Pfam" id="PF00732"/>
    </source>
</evidence>
<dbReference type="InterPro" id="IPR012132">
    <property type="entry name" value="GMC_OxRdtase"/>
</dbReference>
<reference evidence="4 5" key="1">
    <citation type="journal article" date="2014" name="BMC Genomics">
        <title>Comparative genome sequencing reveals chemotype-specific gene clusters in the toxigenic black mold Stachybotrys.</title>
        <authorList>
            <person name="Semeiks J."/>
            <person name="Borek D."/>
            <person name="Otwinowski Z."/>
            <person name="Grishin N.V."/>
        </authorList>
    </citation>
    <scope>NUCLEOTIDE SEQUENCE [LARGE SCALE GENOMIC DNA]</scope>
    <source>
        <strain evidence="5">CBS 109288 / IBT 7711</strain>
    </source>
</reference>
<dbReference type="OrthoDB" id="269227at2759"/>
<dbReference type="Gene3D" id="3.30.560.10">
    <property type="entry name" value="Glucose Oxidase, domain 3"/>
    <property type="match status" value="2"/>
</dbReference>
<feature type="domain" description="Glucose-methanol-choline oxidoreductase N-terminal" evidence="3">
    <location>
        <begin position="9"/>
        <end position="108"/>
    </location>
</feature>
<dbReference type="Pfam" id="PF00732">
    <property type="entry name" value="GMC_oxred_N"/>
    <property type="match status" value="2"/>
</dbReference>
<organism evidence="4 5">
    <name type="scientific">Stachybotrys chartarum (strain CBS 109288 / IBT 7711)</name>
    <name type="common">Toxic black mold</name>
    <name type="synonym">Stilbospora chartarum</name>
    <dbReference type="NCBI Taxonomy" id="1280523"/>
    <lineage>
        <taxon>Eukaryota</taxon>
        <taxon>Fungi</taxon>
        <taxon>Dikarya</taxon>
        <taxon>Ascomycota</taxon>
        <taxon>Pezizomycotina</taxon>
        <taxon>Sordariomycetes</taxon>
        <taxon>Hypocreomycetidae</taxon>
        <taxon>Hypocreales</taxon>
        <taxon>Stachybotryaceae</taxon>
        <taxon>Stachybotrys</taxon>
    </lineage>
</organism>
<evidence type="ECO:0000256" key="2">
    <source>
        <dbReference type="PIRSR" id="PIRSR000137-2"/>
    </source>
</evidence>
<evidence type="ECO:0000256" key="1">
    <source>
        <dbReference type="ARBA" id="ARBA00010790"/>
    </source>
</evidence>
<dbReference type="HOGENOM" id="CLU_002865_6_2_1"/>
<dbReference type="GO" id="GO:0050660">
    <property type="term" value="F:flavin adenine dinucleotide binding"/>
    <property type="evidence" value="ECO:0007669"/>
    <property type="project" value="InterPro"/>
</dbReference>
<name>A0A084AU64_STACB</name>
<dbReference type="InterPro" id="IPR036188">
    <property type="entry name" value="FAD/NAD-bd_sf"/>
</dbReference>
<dbReference type="Gene3D" id="3.50.50.60">
    <property type="entry name" value="FAD/NAD(P)-binding domain"/>
    <property type="match status" value="3"/>
</dbReference>
<dbReference type="InterPro" id="IPR000172">
    <property type="entry name" value="GMC_OxRdtase_N"/>
</dbReference>
<dbReference type="SUPFAM" id="SSF54373">
    <property type="entry name" value="FAD-linked reductases, C-terminal domain"/>
    <property type="match status" value="1"/>
</dbReference>
<evidence type="ECO:0000313" key="4">
    <source>
        <dbReference type="EMBL" id="KEY68843.1"/>
    </source>
</evidence>
<dbReference type="PANTHER" id="PTHR11552">
    <property type="entry name" value="GLUCOSE-METHANOL-CHOLINE GMC OXIDOREDUCTASE"/>
    <property type="match status" value="1"/>
</dbReference>
<accession>A0A084AU64</accession>
<dbReference type="PIRSF" id="PIRSF000137">
    <property type="entry name" value="Alcohol_oxidase"/>
    <property type="match status" value="1"/>
</dbReference>
<evidence type="ECO:0000313" key="5">
    <source>
        <dbReference type="Proteomes" id="UP000028045"/>
    </source>
</evidence>
<gene>
    <name evidence="4" type="ORF">S7711_03784</name>
</gene>